<protein>
    <recommendedName>
        <fullName evidence="3">Polyketide synthase thioesterase domain-containing protein</fullName>
    </recommendedName>
</protein>
<dbReference type="KEGG" id="ksk:KSE_70420"/>
<evidence type="ECO:0008006" key="3">
    <source>
        <dbReference type="Google" id="ProtNLM"/>
    </source>
</evidence>
<accession>E4NIK2</accession>
<evidence type="ECO:0000313" key="1">
    <source>
        <dbReference type="EMBL" id="BAJ32800.1"/>
    </source>
</evidence>
<gene>
    <name evidence="1" type="ordered locus">KSE_70420</name>
</gene>
<evidence type="ECO:0000313" key="2">
    <source>
        <dbReference type="Proteomes" id="UP000007076"/>
    </source>
</evidence>
<organism evidence="1 2">
    <name type="scientific">Kitasatospora setae (strain ATCC 33774 / DSM 43861 / JCM 3304 / KCC A-0304 / NBRC 14216 / KM-6054)</name>
    <name type="common">Streptomyces setae</name>
    <dbReference type="NCBI Taxonomy" id="452652"/>
    <lineage>
        <taxon>Bacteria</taxon>
        <taxon>Bacillati</taxon>
        <taxon>Actinomycetota</taxon>
        <taxon>Actinomycetes</taxon>
        <taxon>Kitasatosporales</taxon>
        <taxon>Streptomycetaceae</taxon>
        <taxon>Kitasatospora</taxon>
    </lineage>
</organism>
<proteinExistence type="predicted"/>
<dbReference type="EMBL" id="AP010968">
    <property type="protein sequence ID" value="BAJ32800.1"/>
    <property type="molecule type" value="Genomic_DNA"/>
</dbReference>
<dbReference type="ESTHER" id="kitsk-e4nik2">
    <property type="family name" value="Dieckmann_Cyclase"/>
</dbReference>
<dbReference type="Gene3D" id="3.40.50.1820">
    <property type="entry name" value="alpha/beta hydrolase"/>
    <property type="match status" value="1"/>
</dbReference>
<name>E4NIK2_KITSK</name>
<reference evidence="1 2" key="1">
    <citation type="journal article" date="2010" name="DNA Res.">
        <title>Genome sequence of Kitasatospora setae NBRC 14216T: an evolutionary snapshot of the family Streptomycetaceae.</title>
        <authorList>
            <person name="Ichikawa N."/>
            <person name="Oguchi A."/>
            <person name="Ikeda H."/>
            <person name="Ishikawa J."/>
            <person name="Kitani S."/>
            <person name="Watanabe Y."/>
            <person name="Nakamura S."/>
            <person name="Katano Y."/>
            <person name="Kishi E."/>
            <person name="Sasagawa M."/>
            <person name="Ankai A."/>
            <person name="Fukui S."/>
            <person name="Hashimoto Y."/>
            <person name="Kamata S."/>
            <person name="Otoguro M."/>
            <person name="Tanikawa S."/>
            <person name="Nihira T."/>
            <person name="Horinouchi S."/>
            <person name="Ohnishi Y."/>
            <person name="Hayakawa M."/>
            <person name="Kuzuyama T."/>
            <person name="Arisawa A."/>
            <person name="Nomoto F."/>
            <person name="Miura H."/>
            <person name="Takahashi Y."/>
            <person name="Fujita N."/>
        </authorList>
    </citation>
    <scope>NUCLEOTIDE SEQUENCE [LARGE SCALE GENOMIC DNA]</scope>
    <source>
        <strain evidence="2">ATCC 33774 / DSM 43861 / JCM 3304 / KCC A-0304 / NBRC 14216 / KM-6054</strain>
    </source>
</reference>
<dbReference type="InterPro" id="IPR029058">
    <property type="entry name" value="AB_hydrolase_fold"/>
</dbReference>
<dbReference type="Proteomes" id="UP000007076">
    <property type="component" value="Chromosome"/>
</dbReference>
<dbReference type="HOGENOM" id="CLU_1030240_0_0_11"/>
<dbReference type="eggNOG" id="ENOG5033W4E">
    <property type="taxonomic scope" value="Bacteria"/>
</dbReference>
<dbReference type="STRING" id="452652.KSE_70420"/>
<dbReference type="PATRIC" id="fig|452652.3.peg.7076"/>
<dbReference type="SUPFAM" id="SSF53474">
    <property type="entry name" value="alpha/beta-Hydrolases"/>
    <property type="match status" value="1"/>
</dbReference>
<sequence length="282" mass="29528">MPNPAVWNVVFDAGSDAGIVLAADFPVTGRNEGGFAELLPHLNPDFSLWQTVAPVRAPETGAPPEEYLAAWLSEIEASGRVVRAVMGYCAGSVFAGALAEKLAERQAVAPAVIVFDPELVDVPTAHLQFGRVVGNMTAILTEAEIAELAGTAELLAAKPGIEPTEFAAELYAVFTPIGRGALLRAGLAEDYADELVAMVGSFMAYLCAASGLDPRPGWARATVVTSGSERSGLNRMRTTPGVAPIVIADEHRFEVEHRDLLRTPAVAETVAGLLAARPEGGA</sequence>
<keyword evidence="2" id="KW-1185">Reference proteome</keyword>
<dbReference type="AlphaFoldDB" id="E4NIK2"/>